<dbReference type="InterPro" id="IPR000873">
    <property type="entry name" value="AMP-dep_synth/lig_dom"/>
</dbReference>
<dbReference type="InterPro" id="IPR042099">
    <property type="entry name" value="ANL_N_sf"/>
</dbReference>
<dbReference type="Gene3D" id="3.30.300.30">
    <property type="match status" value="1"/>
</dbReference>
<gene>
    <name evidence="5" type="ORF">E7811_13775</name>
</gene>
<evidence type="ECO:0000313" key="6">
    <source>
        <dbReference type="Proteomes" id="UP000309450"/>
    </source>
</evidence>
<evidence type="ECO:0000256" key="2">
    <source>
        <dbReference type="ARBA" id="ARBA00022598"/>
    </source>
</evidence>
<comment type="caution">
    <text evidence="5">The sequence shown here is derived from an EMBL/GenBank/DDBJ whole genome shotgun (WGS) entry which is preliminary data.</text>
</comment>
<proteinExistence type="inferred from homology"/>
<dbReference type="PANTHER" id="PTHR43201">
    <property type="entry name" value="ACYL-COA SYNTHETASE"/>
    <property type="match status" value="1"/>
</dbReference>
<accession>A0A4S3MJM0</accession>
<dbReference type="EMBL" id="SSND01000004">
    <property type="protein sequence ID" value="THD82146.1"/>
    <property type="molecule type" value="Genomic_DNA"/>
</dbReference>
<dbReference type="InterPro" id="IPR025110">
    <property type="entry name" value="AMP-bd_C"/>
</dbReference>
<sequence>MHRLGHDLHGGGDGPVDPRAGGAGAVLGLPGLIRLTGAGQPGGAIFRWHDAARLIDGAGRAFGPAGPCEGGVLADADAVAALRSAIGSPAFRIGATGAPSPRADRVPAGAPVLETLSGGTSGTPRRILRTQASWIASFDVNARLFGIGPGARVAVLGRLVHSLALYAAIEALHLGAEAHLLDRLRPDRQAEALALRDITHLYATPAQLRSLPATARPCPGLRHLIVGGAQLDPALKDRMALLFPSAVQREFYGASETSFLTVTDADTPRGSVGAAYPGVEIALDPDGAIWARSPYLALGYAGEPGGARWRDGWVCAGETGRMDGGYLFLSGRIGRAIRVAEQTLHPEEMETFLLSRPGVEEAAVLPRPDAARGLVLVAVIRGDPTAEAALLVDLRAAFGPMLSPRTIRWWQADWPQLPSGKTDLQAIERELRW</sequence>
<dbReference type="Gene3D" id="3.40.50.12780">
    <property type="entry name" value="N-terminal domain of ligase-like"/>
    <property type="match status" value="1"/>
</dbReference>
<evidence type="ECO:0000313" key="5">
    <source>
        <dbReference type="EMBL" id="THD82146.1"/>
    </source>
</evidence>
<protein>
    <submittedName>
        <fullName evidence="5">AMP-dependent synthetase</fullName>
    </submittedName>
</protein>
<dbReference type="OrthoDB" id="9803968at2"/>
<evidence type="ECO:0000259" key="4">
    <source>
        <dbReference type="Pfam" id="PF13193"/>
    </source>
</evidence>
<dbReference type="Pfam" id="PF00501">
    <property type="entry name" value="AMP-binding"/>
    <property type="match status" value="1"/>
</dbReference>
<comment type="similarity">
    <text evidence="1">Belongs to the ATP-dependent AMP-binding enzyme family.</text>
</comment>
<dbReference type="GO" id="GO:0006631">
    <property type="term" value="P:fatty acid metabolic process"/>
    <property type="evidence" value="ECO:0007669"/>
    <property type="project" value="TreeGrafter"/>
</dbReference>
<feature type="domain" description="AMP-binding enzyme C-terminal" evidence="4">
    <location>
        <begin position="348"/>
        <end position="421"/>
    </location>
</feature>
<dbReference type="InterPro" id="IPR045851">
    <property type="entry name" value="AMP-bd_C_sf"/>
</dbReference>
<keyword evidence="2" id="KW-0436">Ligase</keyword>
<dbReference type="SUPFAM" id="SSF56801">
    <property type="entry name" value="Acetyl-CoA synthetase-like"/>
    <property type="match status" value="1"/>
</dbReference>
<dbReference type="AlphaFoldDB" id="A0A4S3MJM0"/>
<evidence type="ECO:0000259" key="3">
    <source>
        <dbReference type="Pfam" id="PF00501"/>
    </source>
</evidence>
<dbReference type="Pfam" id="PF13193">
    <property type="entry name" value="AMP-binding_C"/>
    <property type="match status" value="1"/>
</dbReference>
<dbReference type="GO" id="GO:0031956">
    <property type="term" value="F:medium-chain fatty acid-CoA ligase activity"/>
    <property type="evidence" value="ECO:0007669"/>
    <property type="project" value="TreeGrafter"/>
</dbReference>
<dbReference type="Proteomes" id="UP000309450">
    <property type="component" value="Unassembled WGS sequence"/>
</dbReference>
<name>A0A4S3MJM0_9RHOB</name>
<keyword evidence="6" id="KW-1185">Reference proteome</keyword>
<reference evidence="5 6" key="1">
    <citation type="submission" date="2019-04" db="EMBL/GenBank/DDBJ databases">
        <title>Draft genome sequence of Gemmobacter aestuarii sp. nov.</title>
        <authorList>
            <person name="Hameed A."/>
            <person name="Lin S.-Y."/>
            <person name="Shahina M."/>
            <person name="Lai W.-A."/>
            <person name="Young C.-C."/>
        </authorList>
    </citation>
    <scope>NUCLEOTIDE SEQUENCE [LARGE SCALE GENOMIC DNA]</scope>
    <source>
        <strain evidence="5 6">CC-PW-75</strain>
    </source>
</reference>
<organism evidence="5 6">
    <name type="scientific">Aliigemmobacter aestuarii</name>
    <dbReference type="NCBI Taxonomy" id="1445661"/>
    <lineage>
        <taxon>Bacteria</taxon>
        <taxon>Pseudomonadati</taxon>
        <taxon>Pseudomonadota</taxon>
        <taxon>Alphaproteobacteria</taxon>
        <taxon>Rhodobacterales</taxon>
        <taxon>Paracoccaceae</taxon>
        <taxon>Aliigemmobacter</taxon>
    </lineage>
</organism>
<feature type="domain" description="AMP-dependent synthetase/ligase" evidence="3">
    <location>
        <begin position="105"/>
        <end position="300"/>
    </location>
</feature>
<evidence type="ECO:0000256" key="1">
    <source>
        <dbReference type="ARBA" id="ARBA00006432"/>
    </source>
</evidence>
<dbReference type="PANTHER" id="PTHR43201:SF5">
    <property type="entry name" value="MEDIUM-CHAIN ACYL-COA LIGASE ACSF2, MITOCHONDRIAL"/>
    <property type="match status" value="1"/>
</dbReference>